<reference evidence="2" key="2">
    <citation type="journal article" date="2021" name="PeerJ">
        <title>Extensive microbial diversity within the chicken gut microbiome revealed by metagenomics and culture.</title>
        <authorList>
            <person name="Gilroy R."/>
            <person name="Ravi A."/>
            <person name="Getino M."/>
            <person name="Pursley I."/>
            <person name="Horton D.L."/>
            <person name="Alikhan N.F."/>
            <person name="Baker D."/>
            <person name="Gharbi K."/>
            <person name="Hall N."/>
            <person name="Watson M."/>
            <person name="Adriaenssens E.M."/>
            <person name="Foster-Nyarko E."/>
            <person name="Jarju S."/>
            <person name="Secka A."/>
            <person name="Antonio M."/>
            <person name="Oren A."/>
            <person name="Chaudhuri R.R."/>
            <person name="La Ragione R."/>
            <person name="Hildebrand F."/>
            <person name="Pallen M.J."/>
        </authorList>
    </citation>
    <scope>NUCLEOTIDE SEQUENCE</scope>
    <source>
        <strain evidence="2">10192</strain>
    </source>
</reference>
<feature type="transmembrane region" description="Helical" evidence="1">
    <location>
        <begin position="51"/>
        <end position="68"/>
    </location>
</feature>
<evidence type="ECO:0000256" key="1">
    <source>
        <dbReference type="SAM" id="Phobius"/>
    </source>
</evidence>
<organism evidence="2 3">
    <name type="scientific">Candidatus Scatousia excrementipullorum</name>
    <dbReference type="NCBI Taxonomy" id="2840936"/>
    <lineage>
        <taxon>Bacteria</taxon>
        <taxon>Candidatus Scatousia</taxon>
    </lineage>
</organism>
<sequence length="69" mass="7631">MKCYNHHDRDAFAVCSTCGKGLCLECAEELCGKMVCKSDSCRKKVCFSKNILITILLLTALCTILLLVD</sequence>
<gene>
    <name evidence="2" type="ORF">IAC76_08060</name>
</gene>
<proteinExistence type="predicted"/>
<accession>A0A9D9DRX1</accession>
<dbReference type="AlphaFoldDB" id="A0A9D9DRX1"/>
<protein>
    <submittedName>
        <fullName evidence="2">DUF2180 family protein</fullName>
    </submittedName>
</protein>
<dbReference type="EMBL" id="JADIND010000178">
    <property type="protein sequence ID" value="MBO8431326.1"/>
    <property type="molecule type" value="Genomic_DNA"/>
</dbReference>
<evidence type="ECO:0000313" key="2">
    <source>
        <dbReference type="EMBL" id="MBO8431326.1"/>
    </source>
</evidence>
<dbReference type="Proteomes" id="UP000823632">
    <property type="component" value="Unassembled WGS sequence"/>
</dbReference>
<comment type="caution">
    <text evidence="2">The sequence shown here is derived from an EMBL/GenBank/DDBJ whole genome shotgun (WGS) entry which is preliminary data.</text>
</comment>
<evidence type="ECO:0000313" key="3">
    <source>
        <dbReference type="Proteomes" id="UP000823632"/>
    </source>
</evidence>
<reference evidence="2" key="1">
    <citation type="submission" date="2020-10" db="EMBL/GenBank/DDBJ databases">
        <authorList>
            <person name="Gilroy R."/>
        </authorList>
    </citation>
    <scope>NUCLEOTIDE SEQUENCE</scope>
    <source>
        <strain evidence="2">10192</strain>
    </source>
</reference>
<keyword evidence="1" id="KW-1133">Transmembrane helix</keyword>
<keyword evidence="1" id="KW-0472">Membrane</keyword>
<name>A0A9D9DRX1_9BACT</name>
<keyword evidence="1" id="KW-0812">Transmembrane</keyword>